<dbReference type="PANTHER" id="PTHR19271:SF16">
    <property type="entry name" value="CYTOCHROME B"/>
    <property type="match status" value="1"/>
</dbReference>
<keyword evidence="1" id="KW-0472">Membrane</keyword>
<dbReference type="PROSITE" id="PS51002">
    <property type="entry name" value="CYTB_NTER"/>
    <property type="match status" value="1"/>
</dbReference>
<dbReference type="Gene3D" id="1.20.810.10">
    <property type="entry name" value="Cytochrome Bc1 Complex, Chain C"/>
    <property type="match status" value="1"/>
</dbReference>
<name>A0ABY4CP37_9BACL</name>
<dbReference type="SUPFAM" id="SSF81342">
    <property type="entry name" value="Transmembrane di-heme cytochromes"/>
    <property type="match status" value="1"/>
</dbReference>
<feature type="transmembrane region" description="Helical" evidence="1">
    <location>
        <begin position="133"/>
        <end position="153"/>
    </location>
</feature>
<dbReference type="RefSeq" id="WP_347438943.1">
    <property type="nucleotide sequence ID" value="NZ_CP089291.1"/>
</dbReference>
<dbReference type="InterPro" id="IPR005797">
    <property type="entry name" value="Cyt_b/b6_N"/>
</dbReference>
<protein>
    <submittedName>
        <fullName evidence="3">Cytochrome b N-terminal domain-containing protein</fullName>
    </submittedName>
</protein>
<organism evidence="3 4">
    <name type="scientific">Fodinisporobacter ferrooxydans</name>
    <dbReference type="NCBI Taxonomy" id="2901836"/>
    <lineage>
        <taxon>Bacteria</taxon>
        <taxon>Bacillati</taxon>
        <taxon>Bacillota</taxon>
        <taxon>Bacilli</taxon>
        <taxon>Bacillales</taxon>
        <taxon>Alicyclobacillaceae</taxon>
        <taxon>Fodinisporobacter</taxon>
    </lineage>
</organism>
<feature type="transmembrane region" description="Helical" evidence="1">
    <location>
        <begin position="103"/>
        <end position="121"/>
    </location>
</feature>
<keyword evidence="1" id="KW-0812">Transmembrane</keyword>
<dbReference type="EMBL" id="CP089291">
    <property type="protein sequence ID" value="UOF92261.1"/>
    <property type="molecule type" value="Genomic_DNA"/>
</dbReference>
<evidence type="ECO:0000313" key="3">
    <source>
        <dbReference type="EMBL" id="UOF92261.1"/>
    </source>
</evidence>
<dbReference type="PANTHER" id="PTHR19271">
    <property type="entry name" value="CYTOCHROME B"/>
    <property type="match status" value="1"/>
</dbReference>
<keyword evidence="1" id="KW-1133">Transmembrane helix</keyword>
<dbReference type="InterPro" id="IPR016174">
    <property type="entry name" value="Di-haem_cyt_TM"/>
</dbReference>
<dbReference type="Pfam" id="PF13631">
    <property type="entry name" value="Cytochrom_B_N_2"/>
    <property type="match status" value="1"/>
</dbReference>
<dbReference type="Proteomes" id="UP000830167">
    <property type="component" value="Chromosome"/>
</dbReference>
<proteinExistence type="predicted"/>
<sequence length="219" mass="25351">MSANRNEAYFEHHTSEPFHWKERKEKRGFWRAFLESFAYLPPFNRMFGKVSPSYAESYWYCMGGLTFFSFLLLILTGLILTFFGPTWWSGSNAGYIVKSIHYWSAQAFFFFLFLHIIRVWITGAYRGKRSINYMIGFVTFFLSLGENLFGLLARGDWESQFVSMHSDDMLFTVPILKLISPENFTSALIIHVALIPFVLVVLIGVHVALVKLQGIARPL</sequence>
<evidence type="ECO:0000259" key="2">
    <source>
        <dbReference type="PROSITE" id="PS51002"/>
    </source>
</evidence>
<evidence type="ECO:0000256" key="1">
    <source>
        <dbReference type="SAM" id="Phobius"/>
    </source>
</evidence>
<accession>A0ABY4CP37</accession>
<keyword evidence="4" id="KW-1185">Reference proteome</keyword>
<feature type="transmembrane region" description="Helical" evidence="1">
    <location>
        <begin position="188"/>
        <end position="210"/>
    </location>
</feature>
<evidence type="ECO:0000313" key="4">
    <source>
        <dbReference type="Proteomes" id="UP000830167"/>
    </source>
</evidence>
<reference evidence="3" key="1">
    <citation type="submission" date="2021-12" db="EMBL/GenBank/DDBJ databases">
        <title>Alicyclobacillaceae gen. nov., sp. nov., isolated from chalcocite enrichment system.</title>
        <authorList>
            <person name="Jiang Z."/>
        </authorList>
    </citation>
    <scope>NUCLEOTIDE SEQUENCE</scope>
    <source>
        <strain evidence="3">MYW30-H2</strain>
    </source>
</reference>
<feature type="domain" description="Cytochrome b/b6 N-terminal region profile" evidence="2">
    <location>
        <begin position="29"/>
        <end position="219"/>
    </location>
</feature>
<feature type="transmembrane region" description="Helical" evidence="1">
    <location>
        <begin position="58"/>
        <end position="83"/>
    </location>
</feature>
<gene>
    <name evidence="3" type="ORF">LSG31_08895</name>
</gene>
<dbReference type="InterPro" id="IPR027387">
    <property type="entry name" value="Cytb/b6-like_sf"/>
</dbReference>